<dbReference type="AlphaFoldDB" id="A0A2W7JB28"/>
<protein>
    <submittedName>
        <fullName evidence="1">Uncharacterized protein</fullName>
    </submittedName>
</protein>
<sequence>MKAFISGLVVAVVIAVGASVVLQGEVQRPVDVAFATSGVRL</sequence>
<dbReference type="RefSeq" id="WP_281271333.1">
    <property type="nucleotide sequence ID" value="NZ_QKYU01000004.1"/>
</dbReference>
<evidence type="ECO:0000313" key="2">
    <source>
        <dbReference type="Proteomes" id="UP000249688"/>
    </source>
</evidence>
<comment type="caution">
    <text evidence="1">The sequence shown here is derived from an EMBL/GenBank/DDBJ whole genome shotgun (WGS) entry which is preliminary data.</text>
</comment>
<accession>A0A2W7JB28</accession>
<keyword evidence="2" id="KW-1185">Reference proteome</keyword>
<proteinExistence type="predicted"/>
<evidence type="ECO:0000313" key="1">
    <source>
        <dbReference type="EMBL" id="PZW48728.1"/>
    </source>
</evidence>
<dbReference type="Proteomes" id="UP000249688">
    <property type="component" value="Unassembled WGS sequence"/>
</dbReference>
<reference evidence="1 2" key="1">
    <citation type="submission" date="2018-06" db="EMBL/GenBank/DDBJ databases">
        <title>Genomic Encyclopedia of Archaeal and Bacterial Type Strains, Phase II (KMG-II): from individual species to whole genera.</title>
        <authorList>
            <person name="Goeker M."/>
        </authorList>
    </citation>
    <scope>NUCLEOTIDE SEQUENCE [LARGE SCALE GENOMIC DNA]</scope>
    <source>
        <strain evidence="1 2">DSM 24525</strain>
    </source>
</reference>
<name>A0A2W7JB28_9PROT</name>
<dbReference type="EMBL" id="QKYU01000004">
    <property type="protein sequence ID" value="PZW48728.1"/>
    <property type="molecule type" value="Genomic_DNA"/>
</dbReference>
<organism evidence="1 2">
    <name type="scientific">Humitalea rosea</name>
    <dbReference type="NCBI Taxonomy" id="990373"/>
    <lineage>
        <taxon>Bacteria</taxon>
        <taxon>Pseudomonadati</taxon>
        <taxon>Pseudomonadota</taxon>
        <taxon>Alphaproteobacteria</taxon>
        <taxon>Acetobacterales</taxon>
        <taxon>Roseomonadaceae</taxon>
        <taxon>Humitalea</taxon>
    </lineage>
</organism>
<gene>
    <name evidence="1" type="ORF">C8P66_104145</name>
</gene>